<dbReference type="GO" id="GO:0004376">
    <property type="term" value="F:GPI mannosyltransferase activity"/>
    <property type="evidence" value="ECO:0007669"/>
    <property type="project" value="InterPro"/>
</dbReference>
<feature type="transmembrane region" description="Helical" evidence="10">
    <location>
        <begin position="229"/>
        <end position="248"/>
    </location>
</feature>
<dbReference type="GO" id="GO:0031501">
    <property type="term" value="C:mannosyltransferase complex"/>
    <property type="evidence" value="ECO:0007669"/>
    <property type="project" value="TreeGrafter"/>
</dbReference>
<organism evidence="11 12">
    <name type="scientific">Devosia insulae DS-56</name>
    <dbReference type="NCBI Taxonomy" id="1116389"/>
    <lineage>
        <taxon>Bacteria</taxon>
        <taxon>Pseudomonadati</taxon>
        <taxon>Pseudomonadota</taxon>
        <taxon>Alphaproteobacteria</taxon>
        <taxon>Hyphomicrobiales</taxon>
        <taxon>Devosiaceae</taxon>
        <taxon>Devosia</taxon>
    </lineage>
</organism>
<evidence type="ECO:0000313" key="11">
    <source>
        <dbReference type="EMBL" id="OEO28214.1"/>
    </source>
</evidence>
<keyword evidence="8 10" id="KW-1133">Transmembrane helix</keyword>
<feature type="transmembrane region" description="Helical" evidence="10">
    <location>
        <begin position="291"/>
        <end position="310"/>
    </location>
</feature>
<keyword evidence="12" id="KW-1185">Reference proteome</keyword>
<feature type="transmembrane region" description="Helical" evidence="10">
    <location>
        <begin position="12"/>
        <end position="33"/>
    </location>
</feature>
<keyword evidence="4" id="KW-0328">Glycosyltransferase</keyword>
<evidence type="ECO:0008006" key="13">
    <source>
        <dbReference type="Google" id="ProtNLM"/>
    </source>
</evidence>
<comment type="pathway">
    <text evidence="2">Glycolipid biosynthesis; glycosylphosphatidylinositol-anchor biosynthesis.</text>
</comment>
<feature type="transmembrane region" description="Helical" evidence="10">
    <location>
        <begin position="176"/>
        <end position="202"/>
    </location>
</feature>
<keyword evidence="7" id="KW-0256">Endoplasmic reticulum</keyword>
<dbReference type="GO" id="GO:0000009">
    <property type="term" value="F:alpha-1,6-mannosyltransferase activity"/>
    <property type="evidence" value="ECO:0007669"/>
    <property type="project" value="InterPro"/>
</dbReference>
<evidence type="ECO:0000256" key="8">
    <source>
        <dbReference type="ARBA" id="ARBA00022989"/>
    </source>
</evidence>
<dbReference type="AlphaFoldDB" id="A0A1E5XI86"/>
<protein>
    <recommendedName>
        <fullName evidence="13">Glycosyltransferase RgtA/B/C/D-like domain-containing protein</fullName>
    </recommendedName>
</protein>
<keyword evidence="9 10" id="KW-0472">Membrane</keyword>
<dbReference type="RefSeq" id="WP_069912453.1">
    <property type="nucleotide sequence ID" value="NZ_LAJE02000387.1"/>
</dbReference>
<dbReference type="PANTHER" id="PTHR12468:SF2">
    <property type="entry name" value="GPI MANNOSYLTRANSFERASE 2"/>
    <property type="match status" value="1"/>
</dbReference>
<comment type="caution">
    <text evidence="11">The sequence shown here is derived from an EMBL/GenBank/DDBJ whole genome shotgun (WGS) entry which is preliminary data.</text>
</comment>
<reference evidence="11 12" key="1">
    <citation type="journal article" date="2015" name="Genome Announc.">
        <title>Genome Assemblies of Three Soil-Associated Devosia species: D. insulae, D. limi, and D. soli.</title>
        <authorList>
            <person name="Hassan Y.I."/>
            <person name="Lepp D."/>
            <person name="Zhou T."/>
        </authorList>
    </citation>
    <scope>NUCLEOTIDE SEQUENCE [LARGE SCALE GENOMIC DNA]</scope>
    <source>
        <strain evidence="11 12">DS-56</strain>
    </source>
</reference>
<dbReference type="EMBL" id="LAJE02000387">
    <property type="protein sequence ID" value="OEO28214.1"/>
    <property type="molecule type" value="Genomic_DNA"/>
</dbReference>
<evidence type="ECO:0000256" key="5">
    <source>
        <dbReference type="ARBA" id="ARBA00022679"/>
    </source>
</evidence>
<evidence type="ECO:0000256" key="1">
    <source>
        <dbReference type="ARBA" id="ARBA00004477"/>
    </source>
</evidence>
<keyword evidence="3" id="KW-0337">GPI-anchor biosynthesis</keyword>
<feature type="transmembrane region" description="Helical" evidence="10">
    <location>
        <begin position="106"/>
        <end position="125"/>
    </location>
</feature>
<evidence type="ECO:0000256" key="10">
    <source>
        <dbReference type="SAM" id="Phobius"/>
    </source>
</evidence>
<evidence type="ECO:0000313" key="12">
    <source>
        <dbReference type="Proteomes" id="UP000095463"/>
    </source>
</evidence>
<sequence>MSDAVALRPPRTLPLGVVLILIPLALAIAGLAIRYLAFAATVPDASIANFAQGMCRWDCSWYVKLSQTGYDPFPVPTMINAGNWAFFPLYPILVAIVRTLTGLQTIVAATGLSILLCIASARVAWPLLGKDLRAYSLFSAFLVAGPFSIWLTTFYTEVLFLFLTLCVFAALRSKQFLLAGLFAALLSATRIVGVFIVFAILIEIWQAHRANGGSWRDFVPAVLKRPEQLLALFIAPLGLFAYMTYLHFHVGDALAFSHVQRAWSRPTGNPVVFVWNALTSFPKQGWAPTPSQQLAVAVLVGYALSIVLLAKKRYGMAVYALICLTLPLFAGMASVLRFTAALAPMPLMLTELLASRRWLFAVALLGLLAGGYFTTIGWLTGYLSLV</sequence>
<dbReference type="Proteomes" id="UP000095463">
    <property type="component" value="Unassembled WGS sequence"/>
</dbReference>
<evidence type="ECO:0000256" key="7">
    <source>
        <dbReference type="ARBA" id="ARBA00022824"/>
    </source>
</evidence>
<dbReference type="GO" id="GO:0016020">
    <property type="term" value="C:membrane"/>
    <property type="evidence" value="ECO:0007669"/>
    <property type="project" value="GOC"/>
</dbReference>
<dbReference type="InterPro" id="IPR007315">
    <property type="entry name" value="PIG-V/Gpi18"/>
</dbReference>
<feature type="transmembrane region" description="Helical" evidence="10">
    <location>
        <begin position="358"/>
        <end position="385"/>
    </location>
</feature>
<dbReference type="GO" id="GO:0006506">
    <property type="term" value="P:GPI anchor biosynthetic process"/>
    <property type="evidence" value="ECO:0007669"/>
    <property type="project" value="UniProtKB-KW"/>
</dbReference>
<dbReference type="PANTHER" id="PTHR12468">
    <property type="entry name" value="GPI MANNOSYLTRANSFERASE 2"/>
    <property type="match status" value="1"/>
</dbReference>
<feature type="transmembrane region" description="Helical" evidence="10">
    <location>
        <begin position="317"/>
        <end position="338"/>
    </location>
</feature>
<accession>A0A1E5XI86</accession>
<dbReference type="OrthoDB" id="573863at2"/>
<keyword evidence="6 10" id="KW-0812">Transmembrane</keyword>
<comment type="subcellular location">
    <subcellularLocation>
        <location evidence="1">Endoplasmic reticulum membrane</location>
        <topology evidence="1">Multi-pass membrane protein</topology>
    </subcellularLocation>
</comment>
<keyword evidence="5" id="KW-0808">Transferase</keyword>
<evidence type="ECO:0000256" key="6">
    <source>
        <dbReference type="ARBA" id="ARBA00022692"/>
    </source>
</evidence>
<evidence type="ECO:0000256" key="9">
    <source>
        <dbReference type="ARBA" id="ARBA00023136"/>
    </source>
</evidence>
<gene>
    <name evidence="11" type="ORF">VW23_005770</name>
</gene>
<evidence type="ECO:0000256" key="3">
    <source>
        <dbReference type="ARBA" id="ARBA00022502"/>
    </source>
</evidence>
<name>A0A1E5XI86_9HYPH</name>
<proteinExistence type="predicted"/>
<feature type="transmembrane region" description="Helical" evidence="10">
    <location>
        <begin position="81"/>
        <end position="100"/>
    </location>
</feature>
<evidence type="ECO:0000256" key="4">
    <source>
        <dbReference type="ARBA" id="ARBA00022676"/>
    </source>
</evidence>
<evidence type="ECO:0000256" key="2">
    <source>
        <dbReference type="ARBA" id="ARBA00004687"/>
    </source>
</evidence>
<feature type="transmembrane region" description="Helical" evidence="10">
    <location>
        <begin position="137"/>
        <end position="170"/>
    </location>
</feature>